<dbReference type="EMBL" id="CM037022">
    <property type="protein sequence ID" value="KAH7666567.1"/>
    <property type="molecule type" value="Genomic_DNA"/>
</dbReference>
<dbReference type="Proteomes" id="UP000827976">
    <property type="component" value="Chromosome 12"/>
</dbReference>
<organism evidence="1 2">
    <name type="scientific">Dioscorea alata</name>
    <name type="common">Purple yam</name>
    <dbReference type="NCBI Taxonomy" id="55571"/>
    <lineage>
        <taxon>Eukaryota</taxon>
        <taxon>Viridiplantae</taxon>
        <taxon>Streptophyta</taxon>
        <taxon>Embryophyta</taxon>
        <taxon>Tracheophyta</taxon>
        <taxon>Spermatophyta</taxon>
        <taxon>Magnoliopsida</taxon>
        <taxon>Liliopsida</taxon>
        <taxon>Dioscoreales</taxon>
        <taxon>Dioscoreaceae</taxon>
        <taxon>Dioscorea</taxon>
    </lineage>
</organism>
<accession>A0ACB7UZU1</accession>
<evidence type="ECO:0000313" key="1">
    <source>
        <dbReference type="EMBL" id="KAH7666567.1"/>
    </source>
</evidence>
<keyword evidence="2" id="KW-1185">Reference proteome</keyword>
<gene>
    <name evidence="1" type="ORF">IHE45_12G004300</name>
</gene>
<dbReference type="EC" id="1.11.1.7" evidence="1"/>
<sequence length="333" mass="36271">MAPSSYLKFLSSMATMVAVMTTISSASLKVGFYEDSCPGAEKIVRETVLKAVIQNPGFAAGLLRLHFHDCFVRGCDGSVLLDSTPGNPAEKESPVNNPSLRGFHIIDAAKSTLECYCPSTVSCADILAFAARDSIFFSSGIFYHVPSGRRDGNISISSEVLLNNPFPTFTADQLRDNFAKKNLSLDEMVTLSGAHSIGRSHCSSFTNRLYNSTDPSLDPSFAEYLKAQCPPETANLSDPTTVVMDTFSPDVLDSSYYKNLLEHKGLFTSDQTLKDSELTEELVVANAENGLEWLDKFVNAMLHMGYIDVLTGNQGEIRESCRVVNPVETLAVS</sequence>
<comment type="caution">
    <text evidence="1">The sequence shown here is derived from an EMBL/GenBank/DDBJ whole genome shotgun (WGS) entry which is preliminary data.</text>
</comment>
<protein>
    <submittedName>
        <fullName evidence="1">Peroxidase protein</fullName>
        <ecNumber evidence="1">1.11.1.7</ecNumber>
    </submittedName>
</protein>
<proteinExistence type="predicted"/>
<evidence type="ECO:0000313" key="2">
    <source>
        <dbReference type="Proteomes" id="UP000827976"/>
    </source>
</evidence>
<reference evidence="2" key="1">
    <citation type="journal article" date="2022" name="Nat. Commun.">
        <title>Chromosome evolution and the genetic basis of agronomically important traits in greater yam.</title>
        <authorList>
            <person name="Bredeson J.V."/>
            <person name="Lyons J.B."/>
            <person name="Oniyinde I.O."/>
            <person name="Okereke N.R."/>
            <person name="Kolade O."/>
            <person name="Nnabue I."/>
            <person name="Nwadili C.O."/>
            <person name="Hribova E."/>
            <person name="Parker M."/>
            <person name="Nwogha J."/>
            <person name="Shu S."/>
            <person name="Carlson J."/>
            <person name="Kariba R."/>
            <person name="Muthemba S."/>
            <person name="Knop K."/>
            <person name="Barton G.J."/>
            <person name="Sherwood A.V."/>
            <person name="Lopez-Montes A."/>
            <person name="Asiedu R."/>
            <person name="Jamnadass R."/>
            <person name="Muchugi A."/>
            <person name="Goodstein D."/>
            <person name="Egesi C.N."/>
            <person name="Featherston J."/>
            <person name="Asfaw A."/>
            <person name="Simpson G.G."/>
            <person name="Dolezel J."/>
            <person name="Hendre P.S."/>
            <person name="Van Deynze A."/>
            <person name="Kumar P.L."/>
            <person name="Obidiegwu J.E."/>
            <person name="Bhattacharjee R."/>
            <person name="Rokhsar D.S."/>
        </authorList>
    </citation>
    <scope>NUCLEOTIDE SEQUENCE [LARGE SCALE GENOMIC DNA]</scope>
    <source>
        <strain evidence="2">cv. TDa95/00328</strain>
    </source>
</reference>
<name>A0ACB7UZU1_DIOAL</name>
<keyword evidence="1" id="KW-0560">Oxidoreductase</keyword>
<keyword evidence="1" id="KW-0575">Peroxidase</keyword>